<feature type="domain" description="NADPH-dependent FMN reductase-like" evidence="1">
    <location>
        <begin position="1"/>
        <end position="147"/>
    </location>
</feature>
<dbReference type="InterPro" id="IPR029039">
    <property type="entry name" value="Flavoprotein-like_sf"/>
</dbReference>
<gene>
    <name evidence="2" type="ordered locus">Afer_1159</name>
</gene>
<dbReference type="RefSeq" id="WP_015798578.1">
    <property type="nucleotide sequence ID" value="NC_013124.1"/>
</dbReference>
<proteinExistence type="predicted"/>
<reference evidence="2 3" key="1">
    <citation type="journal article" date="2009" name="Stand. Genomic Sci.">
        <title>Complete genome sequence of Acidimicrobium ferrooxidans type strain (ICP).</title>
        <authorList>
            <person name="Clum A."/>
            <person name="Nolan M."/>
            <person name="Lang E."/>
            <person name="Glavina Del Rio T."/>
            <person name="Tice H."/>
            <person name="Copeland A."/>
            <person name="Cheng J.F."/>
            <person name="Lucas S."/>
            <person name="Chen F."/>
            <person name="Bruce D."/>
            <person name="Goodwin L."/>
            <person name="Pitluck S."/>
            <person name="Ivanova N."/>
            <person name="Mavrommatis K."/>
            <person name="Mikhailova N."/>
            <person name="Pati A."/>
            <person name="Chen A."/>
            <person name="Palaniappan K."/>
            <person name="Goker M."/>
            <person name="Spring S."/>
            <person name="Land M."/>
            <person name="Hauser L."/>
            <person name="Chang Y.J."/>
            <person name="Jeffries C.C."/>
            <person name="Chain P."/>
            <person name="Bristow J."/>
            <person name="Eisen J.A."/>
            <person name="Markowitz V."/>
            <person name="Hugenholtz P."/>
            <person name="Kyrpides N.C."/>
            <person name="Klenk H.P."/>
            <person name="Lapidus A."/>
        </authorList>
    </citation>
    <scope>NUCLEOTIDE SEQUENCE [LARGE SCALE GENOMIC DNA]</scope>
    <source>
        <strain evidence="3">DSM 10331 / JCM 15462 / NBRC 103882 / ICP</strain>
    </source>
</reference>
<dbReference type="KEGG" id="afo:Afer_1159"/>
<dbReference type="Proteomes" id="UP000000771">
    <property type="component" value="Chromosome"/>
</dbReference>
<evidence type="ECO:0000313" key="2">
    <source>
        <dbReference type="EMBL" id="ACU54092.1"/>
    </source>
</evidence>
<dbReference type="InterPro" id="IPR050712">
    <property type="entry name" value="NAD(P)H-dep_reductase"/>
</dbReference>
<dbReference type="eggNOG" id="COG0431">
    <property type="taxonomic scope" value="Bacteria"/>
</dbReference>
<dbReference type="PANTHER" id="PTHR30543:SF21">
    <property type="entry name" value="NAD(P)H-DEPENDENT FMN REDUCTASE LOT6"/>
    <property type="match status" value="1"/>
</dbReference>
<protein>
    <submittedName>
        <fullName evidence="2">NADPH-dependent FMN reductase</fullName>
    </submittedName>
</protein>
<keyword evidence="3" id="KW-1185">Reference proteome</keyword>
<dbReference type="EMBL" id="CP001631">
    <property type="protein sequence ID" value="ACU54092.1"/>
    <property type="molecule type" value="Genomic_DNA"/>
</dbReference>
<dbReference type="GO" id="GO:0005829">
    <property type="term" value="C:cytosol"/>
    <property type="evidence" value="ECO:0007669"/>
    <property type="project" value="TreeGrafter"/>
</dbReference>
<evidence type="ECO:0000313" key="3">
    <source>
        <dbReference type="Proteomes" id="UP000000771"/>
    </source>
</evidence>
<evidence type="ECO:0000259" key="1">
    <source>
        <dbReference type="Pfam" id="PF03358"/>
    </source>
</evidence>
<dbReference type="HOGENOM" id="CLU_055322_4_2_11"/>
<sequence length="189" mass="20432">MQLVGLSGSFRRGSWNTRALESIRDVLPEGVAYEVFDRLDQVPFYAEELERDLPASAARLRAAVGEADGVIIATPEYNHSYTPVIKNAIDWLSRPFGRGALIGKPVAVLGVAPGLFGTVRAQAHLRQVLHGTNSVVLARPEVFINEAERRFDASGRLVDPTASALVAELVEGLLALVRRHGAPQDEAVA</sequence>
<dbReference type="AlphaFoldDB" id="C7LZD4"/>
<dbReference type="Gene3D" id="3.40.50.360">
    <property type="match status" value="1"/>
</dbReference>
<dbReference type="STRING" id="525909.Afer_1159"/>
<dbReference type="Pfam" id="PF03358">
    <property type="entry name" value="FMN_red"/>
    <property type="match status" value="1"/>
</dbReference>
<dbReference type="SUPFAM" id="SSF52218">
    <property type="entry name" value="Flavoproteins"/>
    <property type="match status" value="1"/>
</dbReference>
<dbReference type="GO" id="GO:0016491">
    <property type="term" value="F:oxidoreductase activity"/>
    <property type="evidence" value="ECO:0007669"/>
    <property type="project" value="InterPro"/>
</dbReference>
<organism evidence="2 3">
    <name type="scientific">Acidimicrobium ferrooxidans (strain DSM 10331 / JCM 15462 / NBRC 103882 / ICP)</name>
    <dbReference type="NCBI Taxonomy" id="525909"/>
    <lineage>
        <taxon>Bacteria</taxon>
        <taxon>Bacillati</taxon>
        <taxon>Actinomycetota</taxon>
        <taxon>Acidimicrobiia</taxon>
        <taxon>Acidimicrobiales</taxon>
        <taxon>Acidimicrobiaceae</taxon>
        <taxon>Acidimicrobium</taxon>
    </lineage>
</organism>
<dbReference type="GO" id="GO:0010181">
    <property type="term" value="F:FMN binding"/>
    <property type="evidence" value="ECO:0007669"/>
    <property type="project" value="TreeGrafter"/>
</dbReference>
<accession>C7LZD4</accession>
<name>C7LZD4_ACIFD</name>
<dbReference type="InterPro" id="IPR005025">
    <property type="entry name" value="FMN_Rdtase-like_dom"/>
</dbReference>
<dbReference type="PANTHER" id="PTHR30543">
    <property type="entry name" value="CHROMATE REDUCTASE"/>
    <property type="match status" value="1"/>
</dbReference>